<evidence type="ECO:0000256" key="8">
    <source>
        <dbReference type="SAM" id="Phobius"/>
    </source>
</evidence>
<evidence type="ECO:0000259" key="9">
    <source>
        <dbReference type="PROSITE" id="PS51105"/>
    </source>
</evidence>
<evidence type="ECO:0000313" key="10">
    <source>
        <dbReference type="EMBL" id="EPC84084.1"/>
    </source>
</evidence>
<evidence type="ECO:0000256" key="3">
    <source>
        <dbReference type="ARBA" id="ARBA00022475"/>
    </source>
</evidence>
<dbReference type="GO" id="GO:1902815">
    <property type="term" value="P:N,N'-diacetylchitobiose import"/>
    <property type="evidence" value="ECO:0007669"/>
    <property type="project" value="TreeGrafter"/>
</dbReference>
<sequence>FNVPNPITIGTIYHPFASFGGVGMTLALIIATLWVAKTRPLRRIAGMSLLPSLVNISSPIMIGWPVMLNPILLVPFLIAPLVNMTIAWAAIRLRLMPPSVYTIPTTTPGPLAAFLGTNGNWVSLLVAILCLAISVLIYIPFVRLAETINLESAKVGGHHD</sequence>
<dbReference type="PATRIC" id="fig|1256206.3.peg.647"/>
<dbReference type="GO" id="GO:0009401">
    <property type="term" value="P:phosphoenolpyruvate-dependent sugar phosphotransferase system"/>
    <property type="evidence" value="ECO:0007669"/>
    <property type="project" value="InterPro"/>
</dbReference>
<keyword evidence="7 8" id="KW-0472">Membrane</keyword>
<dbReference type="Pfam" id="PF02378">
    <property type="entry name" value="PTS_EIIC"/>
    <property type="match status" value="1"/>
</dbReference>
<keyword evidence="2" id="KW-0813">Transport</keyword>
<proteinExistence type="predicted"/>
<dbReference type="PROSITE" id="PS51105">
    <property type="entry name" value="PTS_EIIC_TYPE_3"/>
    <property type="match status" value="1"/>
</dbReference>
<feature type="transmembrane region" description="Helical" evidence="8">
    <location>
        <begin position="121"/>
        <end position="141"/>
    </location>
</feature>
<dbReference type="InterPro" id="IPR004501">
    <property type="entry name" value="PTS_EIIC_3"/>
</dbReference>
<protein>
    <submittedName>
        <fullName evidence="10">PTS system cellobiose-specific transporter subunit IIC</fullName>
    </submittedName>
</protein>
<evidence type="ECO:0000256" key="1">
    <source>
        <dbReference type="ARBA" id="ARBA00004651"/>
    </source>
</evidence>
<evidence type="ECO:0000256" key="6">
    <source>
        <dbReference type="ARBA" id="ARBA00022989"/>
    </source>
</evidence>
<evidence type="ECO:0000256" key="7">
    <source>
        <dbReference type="ARBA" id="ARBA00023136"/>
    </source>
</evidence>
<reference evidence="10 11" key="1">
    <citation type="journal article" date="2013" name="PLoS ONE">
        <title>Lactobacillus paracasei comparative genomics: towards species pan-genome definition and exploitation of diversity.</title>
        <authorList>
            <person name="Smokvina T."/>
            <person name="Wels M."/>
            <person name="Polka J."/>
            <person name="Chervaux C."/>
            <person name="Brisse S."/>
            <person name="Boekhorst J."/>
            <person name="van Hylckama Vlieg J.E."/>
            <person name="Siezen R.J."/>
        </authorList>
    </citation>
    <scope>NUCLEOTIDE SEQUENCE [LARGE SCALE GENOMIC DNA]</scope>
    <source>
        <strain evidence="10 11">Lpp126</strain>
    </source>
</reference>
<dbReference type="PANTHER" id="PTHR33989:SF4">
    <property type="entry name" value="PTS SYSTEM N,N'-DIACETYLCHITOBIOSE-SPECIFIC EIIC COMPONENT"/>
    <property type="match status" value="1"/>
</dbReference>
<keyword evidence="6 8" id="KW-1133">Transmembrane helix</keyword>
<comment type="subcellular location">
    <subcellularLocation>
        <location evidence="1">Cell membrane</location>
        <topology evidence="1">Multi-pass membrane protein</topology>
    </subcellularLocation>
</comment>
<dbReference type="EMBL" id="ANKC01000270">
    <property type="protein sequence ID" value="EPC84084.1"/>
    <property type="molecule type" value="Genomic_DNA"/>
</dbReference>
<organism evidence="10 11">
    <name type="scientific">Lacticaseibacillus paracasei subsp. paracasei Lpp126</name>
    <dbReference type="NCBI Taxonomy" id="1256206"/>
    <lineage>
        <taxon>Bacteria</taxon>
        <taxon>Bacillati</taxon>
        <taxon>Bacillota</taxon>
        <taxon>Bacilli</taxon>
        <taxon>Lactobacillales</taxon>
        <taxon>Lactobacillaceae</taxon>
        <taxon>Lacticaseibacillus</taxon>
    </lineage>
</organism>
<feature type="domain" description="PTS EIIC type-3" evidence="9">
    <location>
        <begin position="1"/>
        <end position="141"/>
    </location>
</feature>
<comment type="caution">
    <text evidence="10">The sequence shown here is derived from an EMBL/GenBank/DDBJ whole genome shotgun (WGS) entry which is preliminary data.</text>
</comment>
<keyword evidence="4" id="KW-0762">Sugar transport</keyword>
<feature type="non-terminal residue" evidence="10">
    <location>
        <position position="1"/>
    </location>
</feature>
<feature type="transmembrane region" description="Helical" evidence="8">
    <location>
        <begin position="72"/>
        <end position="91"/>
    </location>
</feature>
<gene>
    <name evidence="10" type="ORF">Lpp126_04126</name>
</gene>
<feature type="transmembrane region" description="Helical" evidence="8">
    <location>
        <begin position="12"/>
        <end position="36"/>
    </location>
</feature>
<dbReference type="GO" id="GO:0005886">
    <property type="term" value="C:plasma membrane"/>
    <property type="evidence" value="ECO:0007669"/>
    <property type="project" value="UniProtKB-SubCell"/>
</dbReference>
<evidence type="ECO:0000256" key="5">
    <source>
        <dbReference type="ARBA" id="ARBA00022692"/>
    </source>
</evidence>
<accession>S2S3Y9</accession>
<feature type="transmembrane region" description="Helical" evidence="8">
    <location>
        <begin position="48"/>
        <end position="66"/>
    </location>
</feature>
<evidence type="ECO:0000256" key="4">
    <source>
        <dbReference type="ARBA" id="ARBA00022597"/>
    </source>
</evidence>
<evidence type="ECO:0000256" key="2">
    <source>
        <dbReference type="ARBA" id="ARBA00022448"/>
    </source>
</evidence>
<keyword evidence="3" id="KW-1003">Cell membrane</keyword>
<name>S2S3Y9_LACPA</name>
<dbReference type="InterPro" id="IPR003352">
    <property type="entry name" value="PTS_EIIC"/>
</dbReference>
<dbReference type="GO" id="GO:0008982">
    <property type="term" value="F:protein-N(PI)-phosphohistidine-sugar phosphotransferase activity"/>
    <property type="evidence" value="ECO:0007669"/>
    <property type="project" value="InterPro"/>
</dbReference>
<dbReference type="AlphaFoldDB" id="S2S3Y9"/>
<keyword evidence="5 8" id="KW-0812">Transmembrane</keyword>
<dbReference type="Proteomes" id="UP000014243">
    <property type="component" value="Unassembled WGS sequence"/>
</dbReference>
<evidence type="ECO:0000313" key="11">
    <source>
        <dbReference type="Proteomes" id="UP000014243"/>
    </source>
</evidence>
<dbReference type="InterPro" id="IPR051088">
    <property type="entry name" value="PTS_Sugar-EIIC/EIIB"/>
</dbReference>
<dbReference type="PANTHER" id="PTHR33989">
    <property type="match status" value="1"/>
</dbReference>